<feature type="chain" id="PRO_5019360875" description="PorV/PorQ family protein" evidence="1">
    <location>
        <begin position="20"/>
        <end position="268"/>
    </location>
</feature>
<name>A0A410FUX0_BIPS1</name>
<dbReference type="Gene3D" id="2.40.160.60">
    <property type="entry name" value="Outer membrane protein transport protein (OMPP1/FadL/TodX)"/>
    <property type="match status" value="1"/>
</dbReference>
<dbReference type="Proteomes" id="UP000287233">
    <property type="component" value="Chromosome"/>
</dbReference>
<feature type="signal peptide" evidence="1">
    <location>
        <begin position="1"/>
        <end position="19"/>
    </location>
</feature>
<evidence type="ECO:0000256" key="1">
    <source>
        <dbReference type="SAM" id="SignalP"/>
    </source>
</evidence>
<dbReference type="EMBL" id="CP034928">
    <property type="protein sequence ID" value="QAA76915.1"/>
    <property type="molecule type" value="Genomic_DNA"/>
</dbReference>
<protein>
    <recommendedName>
        <fullName evidence="4">PorV/PorQ family protein</fullName>
    </recommendedName>
</protein>
<evidence type="ECO:0000313" key="2">
    <source>
        <dbReference type="EMBL" id="QAA76915.1"/>
    </source>
</evidence>
<sequence>MKTCATALCILAAALTSAAAGFIGGDILFDLGAGARSAGMGGAGIALPASDALFVNPAGLPWVEGIQVVSTYGNVFDVADFGALSVGMPGLAAAGLVLDAGTIGPALAYRTTGAVVGAGVRLGPLGAGVRARLVRPVAPVPGAGGALDFALLWRGPVQVGAVWRAILSQAPVAAESWPAELEVGLALPVRGFGLSASLALDVTGVGTDPSFALGGEVGADWLFIRAGYGPAGVAIGGTVRWRPFALDWAVLLHPVLPATYRVSFAVRL</sequence>
<evidence type="ECO:0000313" key="3">
    <source>
        <dbReference type="Proteomes" id="UP000287233"/>
    </source>
</evidence>
<dbReference type="AlphaFoldDB" id="A0A410FUX0"/>
<dbReference type="KEGG" id="bih:BIP78_1149"/>
<reference evidence="3" key="1">
    <citation type="submission" date="2018-12" db="EMBL/GenBank/DDBJ databases">
        <title>Complete genome sequence of an uncultured bacterium of the candidate phylum Bipolaricaulota.</title>
        <authorList>
            <person name="Kadnikov V.V."/>
            <person name="Mardanov A.V."/>
            <person name="Beletsky A.V."/>
            <person name="Frank Y.A."/>
            <person name="Karnachuk O.V."/>
            <person name="Ravin N.V."/>
        </authorList>
    </citation>
    <scope>NUCLEOTIDE SEQUENCE [LARGE SCALE GENOMIC DNA]</scope>
</reference>
<proteinExistence type="predicted"/>
<gene>
    <name evidence="2" type="ORF">BIP78_1149</name>
</gene>
<accession>A0A410FUX0</accession>
<organism evidence="2 3">
    <name type="scientific">Bipolaricaulis sibiricus</name>
    <dbReference type="NCBI Taxonomy" id="2501609"/>
    <lineage>
        <taxon>Bacteria</taxon>
        <taxon>Candidatus Bipolaricaulota</taxon>
        <taxon>Candidatus Bipolaricaulia</taxon>
        <taxon>Candidatus Bipolaricaulales</taxon>
        <taxon>Candidatus Bipolaricaulaceae</taxon>
        <taxon>Candidatus Bipolaricaulis</taxon>
    </lineage>
</organism>
<evidence type="ECO:0008006" key="4">
    <source>
        <dbReference type="Google" id="ProtNLM"/>
    </source>
</evidence>
<keyword evidence="1" id="KW-0732">Signal</keyword>